<keyword evidence="2" id="KW-1185">Reference proteome</keyword>
<dbReference type="Proteomes" id="UP000494329">
    <property type="component" value="Unassembled WGS sequence"/>
</dbReference>
<evidence type="ECO:0000313" key="1">
    <source>
        <dbReference type="EMBL" id="CAB3755063.1"/>
    </source>
</evidence>
<dbReference type="AlphaFoldDB" id="A0A6J5DM76"/>
<evidence type="ECO:0000313" key="2">
    <source>
        <dbReference type="Proteomes" id="UP000494329"/>
    </source>
</evidence>
<evidence type="ECO:0008006" key="3">
    <source>
        <dbReference type="Google" id="ProtNLM"/>
    </source>
</evidence>
<accession>A0A6J5DM76</accession>
<dbReference type="RefSeq" id="WP_175110829.1">
    <property type="nucleotide sequence ID" value="NZ_CADIKF010000013.1"/>
</dbReference>
<protein>
    <recommendedName>
        <fullName evidence="3">Phytanoyl-CoA dioxygenase family protein</fullName>
    </recommendedName>
</protein>
<reference evidence="1 2" key="1">
    <citation type="submission" date="2020-04" db="EMBL/GenBank/DDBJ databases">
        <authorList>
            <person name="De Canck E."/>
        </authorList>
    </citation>
    <scope>NUCLEOTIDE SEQUENCE [LARGE SCALE GENOMIC DNA]</scope>
    <source>
        <strain evidence="1 2">LMG 29739</strain>
    </source>
</reference>
<organism evidence="1 2">
    <name type="scientific">Paraburkholderia solisilvae</name>
    <dbReference type="NCBI Taxonomy" id="624376"/>
    <lineage>
        <taxon>Bacteria</taxon>
        <taxon>Pseudomonadati</taxon>
        <taxon>Pseudomonadota</taxon>
        <taxon>Betaproteobacteria</taxon>
        <taxon>Burkholderiales</taxon>
        <taxon>Burkholderiaceae</taxon>
        <taxon>Paraburkholderia</taxon>
    </lineage>
</organism>
<proteinExistence type="predicted"/>
<dbReference type="EMBL" id="CADIKF010000013">
    <property type="protein sequence ID" value="CAB3755063.1"/>
    <property type="molecule type" value="Genomic_DNA"/>
</dbReference>
<sequence length="258" mass="28972">MMANQPLDHELLASVDMTDVENLYVSINQKGFGVLHNVVPDSVLMPTREYITHELDKRGGQYFGLGGQDWIGHSPLNAIFSARGFHMVLDGLYQRAMHGEPPSQRILPVLRVLAGTHGLRHANRFHYDSYIVTALVPILIPNRPDEPRGHLVMYPNMRNVRGPAAVNILEKAVVESGAACRLWRSPTVQRWLGAKPVPLEPGNIYFFWGMRSLHANEACLPTSIRSTALFHYGDPHENSVFKQLSQARARASLRRLAK</sequence>
<name>A0A6J5DM76_9BURK</name>
<gene>
    <name evidence="1" type="ORF">LMG29739_02089</name>
</gene>